<dbReference type="EMBL" id="JAEAOA010002253">
    <property type="protein sequence ID" value="KAK3596753.1"/>
    <property type="molecule type" value="Genomic_DNA"/>
</dbReference>
<organism evidence="2 3">
    <name type="scientific">Potamilus streckersoni</name>
    <dbReference type="NCBI Taxonomy" id="2493646"/>
    <lineage>
        <taxon>Eukaryota</taxon>
        <taxon>Metazoa</taxon>
        <taxon>Spiralia</taxon>
        <taxon>Lophotrochozoa</taxon>
        <taxon>Mollusca</taxon>
        <taxon>Bivalvia</taxon>
        <taxon>Autobranchia</taxon>
        <taxon>Heteroconchia</taxon>
        <taxon>Palaeoheterodonta</taxon>
        <taxon>Unionida</taxon>
        <taxon>Unionoidea</taxon>
        <taxon>Unionidae</taxon>
        <taxon>Ambleminae</taxon>
        <taxon>Lampsilini</taxon>
        <taxon>Potamilus</taxon>
    </lineage>
</organism>
<dbReference type="Pfam" id="PF03747">
    <property type="entry name" value="ADP_ribosyl_GH"/>
    <property type="match status" value="2"/>
</dbReference>
<reference evidence="2" key="1">
    <citation type="journal article" date="2021" name="Genome Biol. Evol.">
        <title>A High-Quality Reference Genome for a Parasitic Bivalve with Doubly Uniparental Inheritance (Bivalvia: Unionida).</title>
        <authorList>
            <person name="Smith C.H."/>
        </authorList>
    </citation>
    <scope>NUCLEOTIDE SEQUENCE</scope>
    <source>
        <strain evidence="2">CHS0354</strain>
    </source>
</reference>
<dbReference type="PANTHER" id="PTHR16222:SF40">
    <property type="entry name" value="ADP-RIBOSYLGLYCOHYDROLASE"/>
    <property type="match status" value="1"/>
</dbReference>
<feature type="binding site" evidence="1">
    <location>
        <position position="461"/>
    </location>
    <ligand>
        <name>Mg(2+)</name>
        <dbReference type="ChEBI" id="CHEBI:18420"/>
        <label>1</label>
    </ligand>
</feature>
<feature type="binding site" evidence="1">
    <location>
        <position position="459"/>
    </location>
    <ligand>
        <name>Mg(2+)</name>
        <dbReference type="ChEBI" id="CHEBI:18420"/>
        <label>1</label>
    </ligand>
</feature>
<dbReference type="SUPFAM" id="SSF101478">
    <property type="entry name" value="ADP-ribosylglycohydrolase"/>
    <property type="match status" value="2"/>
</dbReference>
<reference evidence="2" key="2">
    <citation type="journal article" date="2021" name="Genome Biol. Evol.">
        <title>Developing a high-quality reference genome for a parasitic bivalve with doubly uniparental inheritance (Bivalvia: Unionida).</title>
        <authorList>
            <person name="Smith C.H."/>
        </authorList>
    </citation>
    <scope>NUCLEOTIDE SEQUENCE</scope>
    <source>
        <strain evidence="2">CHS0354</strain>
        <tissue evidence="2">Mantle</tissue>
    </source>
</reference>
<reference evidence="2" key="3">
    <citation type="submission" date="2023-05" db="EMBL/GenBank/DDBJ databases">
        <authorList>
            <person name="Smith C.H."/>
        </authorList>
    </citation>
    <scope>NUCLEOTIDE SEQUENCE</scope>
    <source>
        <strain evidence="2">CHS0354</strain>
        <tissue evidence="2">Mantle</tissue>
    </source>
</reference>
<evidence type="ECO:0000256" key="1">
    <source>
        <dbReference type="PIRSR" id="PIRSR605502-1"/>
    </source>
</evidence>
<dbReference type="Gene3D" id="1.10.4080.10">
    <property type="entry name" value="ADP-ribosylation/Crystallin J1"/>
    <property type="match status" value="2"/>
</dbReference>
<dbReference type="InterPro" id="IPR005502">
    <property type="entry name" value="Ribosyl_crysJ1"/>
</dbReference>
<feature type="binding site" evidence="1">
    <location>
        <position position="685"/>
    </location>
    <ligand>
        <name>Mg(2+)</name>
        <dbReference type="ChEBI" id="CHEBI:18420"/>
        <label>1</label>
    </ligand>
</feature>
<sequence>MSSSQVAQPMETGHHDPKTTCIIKEQIYATVYGQCIGDAVGIVAKYMGKEKAEQILHRNGILEYNQLGNDKISWAAGEWTNNSDQMILMMQSLIDNGGQIIPQDFAAKLLHWVKNGFKELGDRCGSGVDKSSERIMMDEQFTQQPHRVTEEAWKANIVPAPNSCVTRISILGIHECWNTEHVVQNVINICKTTHLDPRCHAAAVAFAVAISLMMQNDSTTYENGAYNVDALAKKVYKCAKKFLATKPEMAELKRCLGCQDISQLRLQEEGSDVFKSLGAGFWALRQNNFREAILHIVLSGGDANTDGAIAGALLGCKLGHELNFPESWLNLKHREWLAGNIERFIAMLERYKPIHVDQAVGNAKLKDSKKQFNHKGNTTTTGRKAKANKCVEVIKHLHPGLQEQIRATLYGQCIGDAIGLLTEFMTKENARKYYPKMPLEYRYKINDKYRRLWEIGDWTDDSDQMFLIMQSLIQNEGEVIHFDFAERMVQWMKNGFRELGDTEGLGIGNTTLTILRDPKFTQDPHQVARDEWLRGNKDVAPNGGVMRTSILGVHDWWDTRRVKKNAMDICKTTHRDPRCQASAVAVSVAISLMLQKKHHNGNGFIIKNLIDEVYLFASTCLKTDKEKKDLSAYLNCTDLLQLKLDEEDKMGYTYKCMGAGFWALKQDDFQKALTDIVMSGGDADTNGAVAGALLGCKVGDYQAFPTSWLQLKHKQWLDDHLQSFLAMLDKRYQKATERLKNQANSQ</sequence>
<dbReference type="InterPro" id="IPR036705">
    <property type="entry name" value="Ribosyl_crysJ1_sf"/>
</dbReference>
<protein>
    <submittedName>
        <fullName evidence="2">Uncharacterized protein</fullName>
    </submittedName>
</protein>
<dbReference type="AlphaFoldDB" id="A0AAE0SSE5"/>
<comment type="cofactor">
    <cofactor evidence="1">
        <name>Mg(2+)</name>
        <dbReference type="ChEBI" id="CHEBI:18420"/>
    </cofactor>
    <text evidence="1">Binds 2 magnesium ions per subunit.</text>
</comment>
<dbReference type="PANTHER" id="PTHR16222">
    <property type="entry name" value="ADP-RIBOSYLGLYCOHYDROLASE"/>
    <property type="match status" value="1"/>
</dbReference>
<name>A0AAE0SSE5_9BIVA</name>
<proteinExistence type="predicted"/>
<comment type="caution">
    <text evidence="2">The sequence shown here is derived from an EMBL/GenBank/DDBJ whole genome shotgun (WGS) entry which is preliminary data.</text>
</comment>
<feature type="binding site" evidence="1">
    <location>
        <position position="460"/>
    </location>
    <ligand>
        <name>Mg(2+)</name>
        <dbReference type="ChEBI" id="CHEBI:18420"/>
        <label>1</label>
    </ligand>
</feature>
<dbReference type="InterPro" id="IPR050792">
    <property type="entry name" value="ADP-ribosylglycohydrolase"/>
</dbReference>
<feature type="binding site" evidence="1">
    <location>
        <position position="684"/>
    </location>
    <ligand>
        <name>Mg(2+)</name>
        <dbReference type="ChEBI" id="CHEBI:18420"/>
        <label>1</label>
    </ligand>
</feature>
<keyword evidence="3" id="KW-1185">Reference proteome</keyword>
<accession>A0AAE0SSE5</accession>
<feature type="binding site" evidence="1">
    <location>
        <position position="682"/>
    </location>
    <ligand>
        <name>Mg(2+)</name>
        <dbReference type="ChEBI" id="CHEBI:18420"/>
        <label>1</label>
    </ligand>
</feature>
<keyword evidence="1" id="KW-0460">Magnesium</keyword>
<evidence type="ECO:0000313" key="2">
    <source>
        <dbReference type="EMBL" id="KAK3596753.1"/>
    </source>
</evidence>
<dbReference type="Proteomes" id="UP001195483">
    <property type="component" value="Unassembled WGS sequence"/>
</dbReference>
<gene>
    <name evidence="2" type="ORF">CHS0354_038752</name>
</gene>
<dbReference type="GO" id="GO:0046872">
    <property type="term" value="F:metal ion binding"/>
    <property type="evidence" value="ECO:0007669"/>
    <property type="project" value="UniProtKB-KW"/>
</dbReference>
<keyword evidence="1" id="KW-0479">Metal-binding</keyword>
<evidence type="ECO:0000313" key="3">
    <source>
        <dbReference type="Proteomes" id="UP001195483"/>
    </source>
</evidence>